<name>A0ACC0URC6_9HYPO</name>
<sequence length="287" mass="32220">MGDIAGTVCIQERLLDSIGEAFGQDVITESENQGTRPHLPIYKVTKSRKALFIPFHDSCRAVLCRYMGTEPAELDNQALLETFRSLVGRPHNWRKLCVDYGDISHAHRGLFYLLPGDEYFLYDPLRLSGLEESLRGLPRVSGKGGKKEKGKGKEKPYGTRGDPFAALAPELLLLVLEALPDADAIGGVRRASPAFANLALDASYWRAKLARDMPWLWELGGLFAAADDAGREDPVDWARLYRKMARASDEGARGQRVFGLCNRKRIWEQMCPQFAEKYRAAVRSRNY</sequence>
<accession>A0ACC0URC6</accession>
<reference evidence="1" key="1">
    <citation type="submission" date="2022-10" db="EMBL/GenBank/DDBJ databases">
        <title>Complete Genome of Trichothecium roseum strain YXFP-22015, a Plant Pathogen Isolated from Citrus.</title>
        <authorList>
            <person name="Wang Y."/>
            <person name="Zhu L."/>
        </authorList>
    </citation>
    <scope>NUCLEOTIDE SEQUENCE</scope>
    <source>
        <strain evidence="1">YXFP-22015</strain>
    </source>
</reference>
<gene>
    <name evidence="1" type="ORF">N3K66_008669</name>
</gene>
<proteinExistence type="predicted"/>
<evidence type="ECO:0000313" key="1">
    <source>
        <dbReference type="EMBL" id="KAI9896497.1"/>
    </source>
</evidence>
<organism evidence="1 2">
    <name type="scientific">Trichothecium roseum</name>
    <dbReference type="NCBI Taxonomy" id="47278"/>
    <lineage>
        <taxon>Eukaryota</taxon>
        <taxon>Fungi</taxon>
        <taxon>Dikarya</taxon>
        <taxon>Ascomycota</taxon>
        <taxon>Pezizomycotina</taxon>
        <taxon>Sordariomycetes</taxon>
        <taxon>Hypocreomycetidae</taxon>
        <taxon>Hypocreales</taxon>
        <taxon>Hypocreales incertae sedis</taxon>
        <taxon>Trichothecium</taxon>
    </lineage>
</organism>
<evidence type="ECO:0000313" key="2">
    <source>
        <dbReference type="Proteomes" id="UP001163324"/>
    </source>
</evidence>
<dbReference type="Proteomes" id="UP001163324">
    <property type="component" value="Chromosome 9"/>
</dbReference>
<protein>
    <submittedName>
        <fullName evidence="1">Uncharacterized protein</fullName>
    </submittedName>
</protein>
<dbReference type="EMBL" id="CM047948">
    <property type="protein sequence ID" value="KAI9896497.1"/>
    <property type="molecule type" value="Genomic_DNA"/>
</dbReference>
<keyword evidence="2" id="KW-1185">Reference proteome</keyword>
<comment type="caution">
    <text evidence="1">The sequence shown here is derived from an EMBL/GenBank/DDBJ whole genome shotgun (WGS) entry which is preliminary data.</text>
</comment>